<dbReference type="AlphaFoldDB" id="N0BEY5"/>
<evidence type="ECO:0000313" key="3">
    <source>
        <dbReference type="Proteomes" id="UP000005952"/>
    </source>
</evidence>
<dbReference type="KEGG" id="hdt:HYPDE_35068"/>
<keyword evidence="3" id="KW-1185">Reference proteome</keyword>
<evidence type="ECO:0000259" key="1">
    <source>
        <dbReference type="Pfam" id="PF11074"/>
    </source>
</evidence>
<feature type="domain" description="DUF2779" evidence="1">
    <location>
        <begin position="62"/>
        <end position="184"/>
    </location>
</feature>
<dbReference type="Pfam" id="PF11074">
    <property type="entry name" value="DUF2779"/>
    <property type="match status" value="1"/>
</dbReference>
<evidence type="ECO:0000313" key="2">
    <source>
        <dbReference type="EMBL" id="AGK58685.1"/>
    </source>
</evidence>
<sequence length="256" mass="28249">MPHGGGKRWLEQGIDDLLAVNADDLTSPVHKRVHQATVSGEAYHDVTGARRDVADWQFPRNWLDFETIAFAVPRWIGTRPYQQIPFQFSAHVETADGEIGHREFLNLDGTDPRRPCAEALVAMIPATGAVIGYNASFEKRCILELAEAFPDLASELRGIAARVVDLLPVARAHWYHRDQRGSWSIKAVLPTIAADLDYAGLDVKDGSEAQSAYMEATDPGTTVQRRAAIDAALRAYCKRDTEAMIVLARRLCAGPD</sequence>
<proteinExistence type="predicted"/>
<dbReference type="HOGENOM" id="CLU_1084933_0_0_5"/>
<organism evidence="2 3">
    <name type="scientific">Hyphomicrobium denitrificans 1NES1</name>
    <dbReference type="NCBI Taxonomy" id="670307"/>
    <lineage>
        <taxon>Bacteria</taxon>
        <taxon>Pseudomonadati</taxon>
        <taxon>Pseudomonadota</taxon>
        <taxon>Alphaproteobacteria</taxon>
        <taxon>Hyphomicrobiales</taxon>
        <taxon>Hyphomicrobiaceae</taxon>
        <taxon>Hyphomicrobium</taxon>
    </lineage>
</organism>
<reference evidence="2 3" key="1">
    <citation type="journal article" date="2013" name="Genome Announc.">
        <title>Genome sequences for three denitrifying bacterial strains isolated from a uranium- and nitrate-contaminated subsurface environment.</title>
        <authorList>
            <person name="Venkatramanan R."/>
            <person name="Prakash O."/>
            <person name="Woyke T."/>
            <person name="Chain P."/>
            <person name="Goodwin L.A."/>
            <person name="Watson D."/>
            <person name="Brooks S."/>
            <person name="Kostka J.E."/>
            <person name="Green S.J."/>
        </authorList>
    </citation>
    <scope>NUCLEOTIDE SEQUENCE [LARGE SCALE GENOMIC DNA]</scope>
    <source>
        <strain evidence="2 3">1NES1</strain>
    </source>
</reference>
<accession>N0BEY5</accession>
<dbReference type="eggNOG" id="COG2251">
    <property type="taxonomic scope" value="Bacteria"/>
</dbReference>
<dbReference type="EMBL" id="CP005587">
    <property type="protein sequence ID" value="AGK58685.1"/>
    <property type="molecule type" value="Genomic_DNA"/>
</dbReference>
<protein>
    <recommendedName>
        <fullName evidence="1">DUF2779 domain-containing protein</fullName>
    </recommendedName>
</protein>
<dbReference type="RefSeq" id="WP_015598704.1">
    <property type="nucleotide sequence ID" value="NC_021172.1"/>
</dbReference>
<dbReference type="Proteomes" id="UP000005952">
    <property type="component" value="Chromosome"/>
</dbReference>
<gene>
    <name evidence="2" type="ORF">HYPDE_35068</name>
</gene>
<dbReference type="InterPro" id="IPR021301">
    <property type="entry name" value="DUF2779"/>
</dbReference>
<name>N0BEY5_9HYPH</name>